<feature type="region of interest" description="Disordered" evidence="4">
    <location>
        <begin position="174"/>
        <end position="197"/>
    </location>
</feature>
<dbReference type="Gene3D" id="3.40.50.1820">
    <property type="entry name" value="alpha/beta hydrolase"/>
    <property type="match status" value="1"/>
</dbReference>
<feature type="compositionally biased region" description="Polar residues" evidence="4">
    <location>
        <begin position="107"/>
        <end position="120"/>
    </location>
</feature>
<sequence length="589" mass="61494">MTGQIMSRPSVRRPGVRRRVAGLCTGLTAAVVLLSGCQVGEGSSSGLASQPTQSASGSGAAGSGSGSGSAGTEDSLPKLSWKRATASAVADPPVASFNPAAHDVFTGYTSPDRQSGSGSATPKGFSSAPAGAGMSRYLDQQISWTACGSFQCGTVLVPLDWDSPDGQAITLTMKRKQATERSGNRPAKGTMFINPGGPGVSGQDMLTSFETGSFPGYDVIAWDPRGSGQSTPVACGTAAQTDAFFDLDSSPDSSAQWSAVIAGNKAFAQQCRRASGALLDHISTIDTARDLDYLRTRVGDPKLNYLGISYGTFIGATYAEMYPRRVGRMVLDSAVNITSNDSVSQVMGFDKAFHAFAGWCARNDKECGLGGSADEVVRRTQNFLAGLDSRPLTVGSRSLTQNQAATGIAFYLYSGADSYKYLAGALGWAMERGQGKYLLAAADSLNGRDVETGKWDNSAYAFPAILCKDSADPGLAGARAQWEIDQKRAPLLGRPFGVGLVCTYWTAKPATQLRISARGAAPIVVLGVTGDPATPYQQAQWMAQQMSSAVLVSWRGAGHSAWSLGNSCLRNSVTGYLNGGVVPRNGLTC</sequence>
<dbReference type="InterPro" id="IPR000073">
    <property type="entry name" value="AB_hydrolase_1"/>
</dbReference>
<keyword evidence="3 6" id="KW-0378">Hydrolase</keyword>
<evidence type="ECO:0000313" key="7">
    <source>
        <dbReference type="Proteomes" id="UP000277858"/>
    </source>
</evidence>
<feature type="compositionally biased region" description="Polar residues" evidence="4">
    <location>
        <begin position="42"/>
        <end position="53"/>
    </location>
</feature>
<dbReference type="AlphaFoldDB" id="A0A3S4UYQ2"/>
<dbReference type="RefSeq" id="WP_232020910.1">
    <property type="nucleotide sequence ID" value="NZ_LR134473.1"/>
</dbReference>
<evidence type="ECO:0000313" key="6">
    <source>
        <dbReference type="EMBL" id="VEI03728.1"/>
    </source>
</evidence>
<evidence type="ECO:0000259" key="5">
    <source>
        <dbReference type="Pfam" id="PF00561"/>
    </source>
</evidence>
<dbReference type="STRING" id="1122997.GCA_000425285_00367"/>
<protein>
    <submittedName>
        <fullName evidence="6">Tripeptidyl aminopeptidase</fullName>
        <ecNumber evidence="6">3.4.14.-</ecNumber>
    </submittedName>
</protein>
<gene>
    <name evidence="6" type="primary">tap</name>
    <name evidence="6" type="ORF">NCTC13652_01940</name>
</gene>
<evidence type="ECO:0000256" key="2">
    <source>
        <dbReference type="ARBA" id="ARBA00022729"/>
    </source>
</evidence>
<keyword evidence="6" id="KW-0031">Aminopeptidase</keyword>
<dbReference type="GO" id="GO:0004177">
    <property type="term" value="F:aminopeptidase activity"/>
    <property type="evidence" value="ECO:0007669"/>
    <property type="project" value="UniProtKB-KW"/>
</dbReference>
<feature type="region of interest" description="Disordered" evidence="4">
    <location>
        <begin position="42"/>
        <end position="77"/>
    </location>
</feature>
<dbReference type="PANTHER" id="PTHR43248">
    <property type="entry name" value="2-SUCCINYL-6-HYDROXY-2,4-CYCLOHEXADIENE-1-CARBOXYLATE SYNTHASE"/>
    <property type="match status" value="1"/>
</dbReference>
<dbReference type="InterPro" id="IPR029058">
    <property type="entry name" value="AB_hydrolase_fold"/>
</dbReference>
<organism evidence="6 7">
    <name type="scientific">Acidipropionibacterium jensenii</name>
    <dbReference type="NCBI Taxonomy" id="1749"/>
    <lineage>
        <taxon>Bacteria</taxon>
        <taxon>Bacillati</taxon>
        <taxon>Actinomycetota</taxon>
        <taxon>Actinomycetes</taxon>
        <taxon>Propionibacteriales</taxon>
        <taxon>Propionibacteriaceae</taxon>
        <taxon>Acidipropionibacterium</taxon>
    </lineage>
</organism>
<dbReference type="Proteomes" id="UP000277858">
    <property type="component" value="Chromosome"/>
</dbReference>
<evidence type="ECO:0000256" key="4">
    <source>
        <dbReference type="SAM" id="MobiDB-lite"/>
    </source>
</evidence>
<reference evidence="6 7" key="1">
    <citation type="submission" date="2018-12" db="EMBL/GenBank/DDBJ databases">
        <authorList>
            <consortium name="Pathogen Informatics"/>
        </authorList>
    </citation>
    <scope>NUCLEOTIDE SEQUENCE [LARGE SCALE GENOMIC DNA]</scope>
    <source>
        <strain evidence="6 7">NCTC13652</strain>
    </source>
</reference>
<dbReference type="SUPFAM" id="SSF53474">
    <property type="entry name" value="alpha/beta-Hydrolases"/>
    <property type="match status" value="1"/>
</dbReference>
<dbReference type="Pfam" id="PF00561">
    <property type="entry name" value="Abhydrolase_1"/>
    <property type="match status" value="1"/>
</dbReference>
<feature type="region of interest" description="Disordered" evidence="4">
    <location>
        <begin position="105"/>
        <end position="129"/>
    </location>
</feature>
<feature type="domain" description="AB hydrolase-1" evidence="5">
    <location>
        <begin position="191"/>
        <end position="560"/>
    </location>
</feature>
<name>A0A3S4UYQ2_9ACTN</name>
<dbReference type="PANTHER" id="PTHR43248:SF29">
    <property type="entry name" value="TRIPEPTIDYL AMINOPEPTIDASE"/>
    <property type="match status" value="1"/>
</dbReference>
<keyword evidence="2" id="KW-0732">Signal</keyword>
<dbReference type="EC" id="3.4.14.-" evidence="6"/>
<dbReference type="InterPro" id="IPR051601">
    <property type="entry name" value="Serine_prot/Carboxylest_S33"/>
</dbReference>
<comment type="similarity">
    <text evidence="1">Belongs to the peptidase S33 family.</text>
</comment>
<proteinExistence type="inferred from homology"/>
<accession>A0A3S4UYQ2</accession>
<evidence type="ECO:0000256" key="1">
    <source>
        <dbReference type="ARBA" id="ARBA00010088"/>
    </source>
</evidence>
<keyword evidence="7" id="KW-1185">Reference proteome</keyword>
<dbReference type="EMBL" id="LR134473">
    <property type="protein sequence ID" value="VEI03728.1"/>
    <property type="molecule type" value="Genomic_DNA"/>
</dbReference>
<feature type="compositionally biased region" description="Gly residues" evidence="4">
    <location>
        <begin position="59"/>
        <end position="69"/>
    </location>
</feature>
<keyword evidence="6" id="KW-0645">Protease</keyword>
<evidence type="ECO:0000256" key="3">
    <source>
        <dbReference type="ARBA" id="ARBA00022801"/>
    </source>
</evidence>